<dbReference type="Proteomes" id="UP000310597">
    <property type="component" value="Unassembled WGS sequence"/>
</dbReference>
<proteinExistence type="predicted"/>
<name>A0A4U1JLW1_RHOCA</name>
<accession>A0A4U1JLW1</accession>
<dbReference type="AlphaFoldDB" id="A0A4U1JLW1"/>
<comment type="caution">
    <text evidence="1">The sequence shown here is derived from an EMBL/GenBank/DDBJ whole genome shotgun (WGS) entry which is preliminary data.</text>
</comment>
<sequence>MLPDLLAQIPADQDIAGVTADGACDTRKCDDAMAEHGADAVMPPGKNATPWKAGRQLICTRKPRHPIKPQKINGRHRLNKKLVLRAEFGDFIGNRHTVSKRRLDLKGWTRNE</sequence>
<dbReference type="OrthoDB" id="8451553at2"/>
<evidence type="ECO:0000313" key="1">
    <source>
        <dbReference type="EMBL" id="TKD14647.1"/>
    </source>
</evidence>
<gene>
    <name evidence="1" type="ORF">FBT96_17530</name>
</gene>
<dbReference type="EMBL" id="SWJZ01000094">
    <property type="protein sequence ID" value="TKD14647.1"/>
    <property type="molecule type" value="Genomic_DNA"/>
</dbReference>
<organism evidence="1 2">
    <name type="scientific">Rhodobacter capsulatus</name>
    <name type="common">Rhodopseudomonas capsulata</name>
    <dbReference type="NCBI Taxonomy" id="1061"/>
    <lineage>
        <taxon>Bacteria</taxon>
        <taxon>Pseudomonadati</taxon>
        <taxon>Pseudomonadota</taxon>
        <taxon>Alphaproteobacteria</taxon>
        <taxon>Rhodobacterales</taxon>
        <taxon>Rhodobacter group</taxon>
        <taxon>Rhodobacter</taxon>
    </lineage>
</organism>
<evidence type="ECO:0000313" key="2">
    <source>
        <dbReference type="Proteomes" id="UP000310597"/>
    </source>
</evidence>
<evidence type="ECO:0008006" key="3">
    <source>
        <dbReference type="Google" id="ProtNLM"/>
    </source>
</evidence>
<protein>
    <recommendedName>
        <fullName evidence="3">Transposase DDE domain-containing protein</fullName>
    </recommendedName>
</protein>
<reference evidence="1 2" key="1">
    <citation type="submission" date="2019-04" db="EMBL/GenBank/DDBJ databases">
        <title>Draft Whole-Genome sequence of the purple photosynthetic bacterium Rhodobacter capsulatus SP108 with an indigenous class A beta-lactamase.</title>
        <authorList>
            <person name="Robertson S."/>
            <person name="Meyer T.E."/>
            <person name="Kyndt J.A."/>
        </authorList>
    </citation>
    <scope>NUCLEOTIDE SEQUENCE [LARGE SCALE GENOMIC DNA]</scope>
    <source>
        <strain evidence="1 2">SP108</strain>
    </source>
</reference>